<dbReference type="AlphaFoldDB" id="A0A914AMQ3"/>
<evidence type="ECO:0000259" key="1">
    <source>
        <dbReference type="PROSITE" id="PS50017"/>
    </source>
</evidence>
<name>A0A914AMQ3_PATMI</name>
<evidence type="ECO:0000313" key="3">
    <source>
        <dbReference type="Proteomes" id="UP000887568"/>
    </source>
</evidence>
<dbReference type="PROSITE" id="PS50017">
    <property type="entry name" value="DEATH_DOMAIN"/>
    <property type="match status" value="1"/>
</dbReference>
<accession>A0A914AMQ3</accession>
<reference evidence="2" key="1">
    <citation type="submission" date="2022-11" db="UniProtKB">
        <authorList>
            <consortium name="EnsemblMetazoa"/>
        </authorList>
    </citation>
    <scope>IDENTIFICATION</scope>
</reference>
<dbReference type="Pfam" id="PF00531">
    <property type="entry name" value="Death"/>
    <property type="match status" value="1"/>
</dbReference>
<dbReference type="RefSeq" id="XP_038064796.1">
    <property type="nucleotide sequence ID" value="XM_038208868.1"/>
</dbReference>
<dbReference type="Proteomes" id="UP000887568">
    <property type="component" value="Unplaced"/>
</dbReference>
<proteinExistence type="predicted"/>
<dbReference type="GO" id="GO:0007165">
    <property type="term" value="P:signal transduction"/>
    <property type="evidence" value="ECO:0007669"/>
    <property type="project" value="InterPro"/>
</dbReference>
<sequence length="386" mass="43441">MENDMGCKSLDAYRNLEVFYNQGDVIATIDNIKTGWEIEEKTSKEQKIPKTAVWKFPTNSVTFDLMRETNHGATASGSNQSDKSLPGCDGFVYQLKADSTKSSSEGHKARLSVRPKEGKCSLPTVFPDTKRPVEDTCRICHKNPPSNDGICTTCRVKLKEALTKNTGKETDGGFGGLSKKTVMELLRLLKDESDGRCNWIRLAEEIFGLGTKLIDSLRRGMANPVIEVLKLYFSCKREDGVPNQDAVGSLLEVFNRLDMKEAVQIVQAEQNTQLADEKLFWQLAEKLGPEWEKLAAFLKISSDEVYRIKRNNVEQVEKQIVTMLVLWRKRCVVNGNDWKCKLAEQLEEVKLPALAEFVIDYAPSPEVKDSANKEQFNSCKEAQQDG</sequence>
<feature type="domain" description="Death" evidence="1">
    <location>
        <begin position="276"/>
        <end position="362"/>
    </location>
</feature>
<dbReference type="Gene3D" id="1.10.533.10">
    <property type="entry name" value="Death Domain, Fas"/>
    <property type="match status" value="2"/>
</dbReference>
<dbReference type="InterPro" id="IPR000488">
    <property type="entry name" value="Death_dom"/>
</dbReference>
<dbReference type="EnsemblMetazoa" id="XM_038208868.1">
    <property type="protein sequence ID" value="XP_038064796.1"/>
    <property type="gene ID" value="LOC119735163"/>
</dbReference>
<dbReference type="OrthoDB" id="10031931at2759"/>
<dbReference type="InterPro" id="IPR011029">
    <property type="entry name" value="DEATH-like_dom_sf"/>
</dbReference>
<organism evidence="2 3">
    <name type="scientific">Patiria miniata</name>
    <name type="common">Bat star</name>
    <name type="synonym">Asterina miniata</name>
    <dbReference type="NCBI Taxonomy" id="46514"/>
    <lineage>
        <taxon>Eukaryota</taxon>
        <taxon>Metazoa</taxon>
        <taxon>Echinodermata</taxon>
        <taxon>Eleutherozoa</taxon>
        <taxon>Asterozoa</taxon>
        <taxon>Asteroidea</taxon>
        <taxon>Valvatacea</taxon>
        <taxon>Valvatida</taxon>
        <taxon>Asterinidae</taxon>
        <taxon>Patiria</taxon>
    </lineage>
</organism>
<keyword evidence="3" id="KW-1185">Reference proteome</keyword>
<dbReference type="SUPFAM" id="SSF47986">
    <property type="entry name" value="DEATH domain"/>
    <property type="match status" value="2"/>
</dbReference>
<protein>
    <recommendedName>
        <fullName evidence="1">Death domain-containing protein</fullName>
    </recommendedName>
</protein>
<evidence type="ECO:0000313" key="2">
    <source>
        <dbReference type="EnsemblMetazoa" id="XP_038064796.1"/>
    </source>
</evidence>
<dbReference type="GeneID" id="119735163"/>